<gene>
    <name evidence="2" type="ORF">HNR13_003963</name>
</gene>
<dbReference type="InterPro" id="IPR041413">
    <property type="entry name" value="MLTR_LBD"/>
</dbReference>
<dbReference type="InterPro" id="IPR010982">
    <property type="entry name" value="Lambda_DNA-bd_dom_sf"/>
</dbReference>
<dbReference type="Gene3D" id="1.10.260.40">
    <property type="entry name" value="lambda repressor-like DNA-binding domains"/>
    <property type="match status" value="1"/>
</dbReference>
<dbReference type="Gene3D" id="3.30.450.180">
    <property type="match status" value="1"/>
</dbReference>
<reference evidence="2 3" key="1">
    <citation type="submission" date="2020-07" db="EMBL/GenBank/DDBJ databases">
        <title>Sequencing the genomes of 1000 actinobacteria strains.</title>
        <authorList>
            <person name="Klenk H.-P."/>
        </authorList>
    </citation>
    <scope>NUCLEOTIDE SEQUENCE [LARGE SCALE GENOMIC DNA]</scope>
    <source>
        <strain evidence="2 3">DSM 15165</strain>
    </source>
</reference>
<sequence length="297" mass="32405">MNVQSEGPGNLLGEFLRARRELVSPESVGIPVLGTRRVAGLRREEVAMLSGISAEYYLRLEQGRDRNPSGQVLRSIARVLQLDDEATAYLLGLPESDRAPRRPRRPRAETLPESLAALVPQLPFPAFVEGRYLDVLAANSLATALSPRLVPGRNRMRDVFLDPAEQALFPDWEAASAVLIAGFRRSVGADADDARVVELVGELSIASPTFRRLWSRHDVRERQGATFAFRHPQVGPVTVHREKLQVTGTDGIVLVLYHAATEADAEKLPLLGALAGTADTADTADTTQETTTERSTA</sequence>
<dbReference type="PROSITE" id="PS50943">
    <property type="entry name" value="HTH_CROC1"/>
    <property type="match status" value="1"/>
</dbReference>
<dbReference type="AlphaFoldDB" id="A0A853CX39"/>
<dbReference type="SMART" id="SM00530">
    <property type="entry name" value="HTH_XRE"/>
    <property type="match status" value="1"/>
</dbReference>
<evidence type="ECO:0000313" key="3">
    <source>
        <dbReference type="Proteomes" id="UP000578352"/>
    </source>
</evidence>
<evidence type="ECO:0000259" key="1">
    <source>
        <dbReference type="PROSITE" id="PS50943"/>
    </source>
</evidence>
<dbReference type="InterPro" id="IPR001387">
    <property type="entry name" value="Cro/C1-type_HTH"/>
</dbReference>
<proteinExistence type="predicted"/>
<feature type="domain" description="HTH cro/C1-type" evidence="1">
    <location>
        <begin position="36"/>
        <end position="86"/>
    </location>
</feature>
<comment type="caution">
    <text evidence="2">The sequence shown here is derived from an EMBL/GenBank/DDBJ whole genome shotgun (WGS) entry which is preliminary data.</text>
</comment>
<dbReference type="CDD" id="cd00093">
    <property type="entry name" value="HTH_XRE"/>
    <property type="match status" value="1"/>
</dbReference>
<dbReference type="Proteomes" id="UP000578352">
    <property type="component" value="Unassembled WGS sequence"/>
</dbReference>
<dbReference type="EMBL" id="JACCFL010000001">
    <property type="protein sequence ID" value="NYJ25676.1"/>
    <property type="molecule type" value="Genomic_DNA"/>
</dbReference>
<dbReference type="GO" id="GO:0003677">
    <property type="term" value="F:DNA binding"/>
    <property type="evidence" value="ECO:0007669"/>
    <property type="project" value="InterPro"/>
</dbReference>
<organism evidence="2 3">
    <name type="scientific">Leifsonia shinshuensis</name>
    <dbReference type="NCBI Taxonomy" id="150026"/>
    <lineage>
        <taxon>Bacteria</taxon>
        <taxon>Bacillati</taxon>
        <taxon>Actinomycetota</taxon>
        <taxon>Actinomycetes</taxon>
        <taxon>Micrococcales</taxon>
        <taxon>Microbacteriaceae</taxon>
        <taxon>Leifsonia</taxon>
    </lineage>
</organism>
<dbReference type="Pfam" id="PF13560">
    <property type="entry name" value="HTH_31"/>
    <property type="match status" value="1"/>
</dbReference>
<dbReference type="RefSeq" id="WP_179608514.1">
    <property type="nucleotide sequence ID" value="NZ_BAABEH010000001.1"/>
</dbReference>
<protein>
    <submittedName>
        <fullName evidence="2">Transcriptional regulator with XRE-family HTH domain</fullName>
    </submittedName>
</protein>
<dbReference type="PANTHER" id="PTHR35010:SF2">
    <property type="entry name" value="BLL4672 PROTEIN"/>
    <property type="match status" value="1"/>
</dbReference>
<name>A0A853CX39_9MICO</name>
<dbReference type="Pfam" id="PF17765">
    <property type="entry name" value="MLTR_LBD"/>
    <property type="match status" value="1"/>
</dbReference>
<accession>A0A853CX39</accession>
<dbReference type="PANTHER" id="PTHR35010">
    <property type="entry name" value="BLL4672 PROTEIN-RELATED"/>
    <property type="match status" value="1"/>
</dbReference>
<evidence type="ECO:0000313" key="2">
    <source>
        <dbReference type="EMBL" id="NYJ25676.1"/>
    </source>
</evidence>
<dbReference type="SUPFAM" id="SSF47413">
    <property type="entry name" value="lambda repressor-like DNA-binding domains"/>
    <property type="match status" value="1"/>
</dbReference>